<evidence type="ECO:0000313" key="1">
    <source>
        <dbReference type="EMBL" id="AXH73547.1"/>
    </source>
</evidence>
<name>A0A345MQ97_9VIRU</name>
<dbReference type="Proteomes" id="UP000275345">
    <property type="component" value="Segment"/>
</dbReference>
<sequence length="116" mass="13881">MDDDLSSRRAVAAHRNRNKAELWRLRSLFEDLIGTKEHWPNAIFKVFFFKLKPSNSDRFKLTVFLLCNGVDPLLIQEYYAVAYLFTQHQQRQIRDIIKKYPSSKWTAWNVSERKSM</sequence>
<reference evidence="1 2" key="1">
    <citation type="submission" date="2018-07" db="EMBL/GenBank/DDBJ databases">
        <title>Uncovering a Universe of Circular DNA Viruses in Animal Metagenomes.</title>
        <authorList>
            <person name="Tisza M."/>
            <person name="Buck C."/>
            <person name="Pastrana D."/>
            <person name="Welch N."/>
            <person name="Peretti A."/>
        </authorList>
    </citation>
    <scope>NUCLEOTIDE SEQUENCE [LARGE SCALE GENOMIC DNA]</scope>
    <source>
        <strain evidence="1">Ctda242</strain>
    </source>
</reference>
<dbReference type="EMBL" id="MH616757">
    <property type="protein sequence ID" value="AXH73547.1"/>
    <property type="molecule type" value="Genomic_DNA"/>
</dbReference>
<organism evidence="1 2">
    <name type="scientific">Circoviridae sp</name>
    <dbReference type="NCBI Taxonomy" id="1954248"/>
    <lineage>
        <taxon>Viruses</taxon>
        <taxon>Monodnaviria</taxon>
        <taxon>Shotokuvirae</taxon>
        <taxon>Cressdnaviricota</taxon>
        <taxon>Arfiviricetes</taxon>
        <taxon>Rohanvirales</taxon>
        <taxon>Nenyaviridae</taxon>
        <taxon>Galvornvirus</taxon>
        <taxon>Galvornvirus isengard</taxon>
    </lineage>
</organism>
<protein>
    <submittedName>
        <fullName evidence="1">Uncharacterized protein</fullName>
    </submittedName>
</protein>
<proteinExistence type="predicted"/>
<evidence type="ECO:0000313" key="2">
    <source>
        <dbReference type="Proteomes" id="UP000275345"/>
    </source>
</evidence>
<keyword evidence="2" id="KW-1185">Reference proteome</keyword>
<accession>A0A345MQ97</accession>